<keyword evidence="5" id="KW-0975">Bacterial flagellum</keyword>
<evidence type="ECO:0000313" key="7">
    <source>
        <dbReference type="EMBL" id="QZN94315.1"/>
    </source>
</evidence>
<evidence type="ECO:0000256" key="4">
    <source>
        <dbReference type="ARBA" id="ARBA00022525"/>
    </source>
</evidence>
<dbReference type="PANTHER" id="PTHR42792:SF1">
    <property type="entry name" value="FLAGELLAR HOOK-ASSOCIATED PROTEIN 3"/>
    <property type="match status" value="1"/>
</dbReference>
<evidence type="ECO:0000313" key="8">
    <source>
        <dbReference type="Proteomes" id="UP000825886"/>
    </source>
</evidence>
<feature type="domain" description="Flagellin N-terminal" evidence="6">
    <location>
        <begin position="4"/>
        <end position="140"/>
    </location>
</feature>
<keyword evidence="7" id="KW-0969">Cilium</keyword>
<sequence length="320" mass="33978">MRLSTSMIYQQNMNGILNGQSAWQKAGEQLASGTKVSVPSDDPIAASQSIMIDQAQAETSQYALARTFSRQNMSLELTALDSIVVAVTSASTAVISAGGVKSNDDRNTQAEVLEGIKAQLLNIANMTDGNGNYIFAGFQTTTEPYVQDATTKAVSYVGGHTAISQQVDSNRSMAVSSTGPQVFDSVTGDAIKSPDGTIQKDLFEALDISIKALRTPIDDGDTAALQALQTALDTTNSGLRNSLNNVSSVQSMLGIQLNELDQLDAIGADRKLANAQAKSALVDTDWVPAISTYIMQQASLQAAYTTYQNMQGLSLFQINK</sequence>
<dbReference type="EMBL" id="CP081864">
    <property type="protein sequence ID" value="QZN94315.1"/>
    <property type="molecule type" value="Genomic_DNA"/>
</dbReference>
<gene>
    <name evidence="7" type="primary">flgL</name>
    <name evidence="7" type="ORF">K6K13_13190</name>
</gene>
<keyword evidence="8" id="KW-1185">Reference proteome</keyword>
<dbReference type="RefSeq" id="WP_222157439.1">
    <property type="nucleotide sequence ID" value="NZ_CP081864.1"/>
</dbReference>
<proteinExistence type="inferred from homology"/>
<evidence type="ECO:0000259" key="6">
    <source>
        <dbReference type="Pfam" id="PF00669"/>
    </source>
</evidence>
<comment type="similarity">
    <text evidence="3">Belongs to the bacterial flagellin family.</text>
</comment>
<name>A0ABX9AGN0_9ENTR</name>
<dbReference type="PANTHER" id="PTHR42792">
    <property type="entry name" value="FLAGELLIN"/>
    <property type="match status" value="1"/>
</dbReference>
<dbReference type="NCBIfam" id="TIGR02550">
    <property type="entry name" value="flagell_flgL"/>
    <property type="match status" value="1"/>
</dbReference>
<dbReference type="InterPro" id="IPR001492">
    <property type="entry name" value="Flagellin"/>
</dbReference>
<evidence type="ECO:0000256" key="3">
    <source>
        <dbReference type="ARBA" id="ARBA00005709"/>
    </source>
</evidence>
<organism evidence="7 8">
    <name type="scientific">Symbiopectobacterium purcellii</name>
    <dbReference type="NCBI Taxonomy" id="2871826"/>
    <lineage>
        <taxon>Bacteria</taxon>
        <taxon>Pseudomonadati</taxon>
        <taxon>Pseudomonadota</taxon>
        <taxon>Gammaproteobacteria</taxon>
        <taxon>Enterobacterales</taxon>
        <taxon>Enterobacteriaceae</taxon>
    </lineage>
</organism>
<keyword evidence="4" id="KW-0964">Secreted</keyword>
<protein>
    <submittedName>
        <fullName evidence="7">Flagellar hook-associated protein FlgL</fullName>
    </submittedName>
</protein>
<comment type="subcellular location">
    <subcellularLocation>
        <location evidence="1">Bacterial flagellum</location>
    </subcellularLocation>
    <subcellularLocation>
        <location evidence="2">Secreted</location>
    </subcellularLocation>
</comment>
<dbReference type="Proteomes" id="UP000825886">
    <property type="component" value="Chromosome"/>
</dbReference>
<keyword evidence="7" id="KW-0282">Flagellum</keyword>
<dbReference type="Gene3D" id="1.20.1330.10">
    <property type="entry name" value="f41 fragment of flagellin, N-terminal domain"/>
    <property type="match status" value="1"/>
</dbReference>
<dbReference type="SUPFAM" id="SSF64518">
    <property type="entry name" value="Phase 1 flagellin"/>
    <property type="match status" value="1"/>
</dbReference>
<evidence type="ECO:0000256" key="1">
    <source>
        <dbReference type="ARBA" id="ARBA00004365"/>
    </source>
</evidence>
<dbReference type="InterPro" id="IPR013384">
    <property type="entry name" value="Flagell_FlgL"/>
</dbReference>
<evidence type="ECO:0000256" key="2">
    <source>
        <dbReference type="ARBA" id="ARBA00004613"/>
    </source>
</evidence>
<keyword evidence="7" id="KW-0966">Cell projection</keyword>
<dbReference type="Pfam" id="PF00669">
    <property type="entry name" value="Flagellin_N"/>
    <property type="match status" value="1"/>
</dbReference>
<accession>A0ABX9AGN0</accession>
<dbReference type="InterPro" id="IPR001029">
    <property type="entry name" value="Flagellin_N"/>
</dbReference>
<reference evidence="7 8" key="1">
    <citation type="submission" date="2021-08" db="EMBL/GenBank/DDBJ databases">
        <title>Culture and genomic analysis of Symbiopectobacterium purcellii sp. nov. gen. nov., isolated from the leafhopper Empoasca decipiens.</title>
        <authorList>
            <person name="Nadal-Jimenez P."/>
            <person name="Siozios S."/>
            <person name="Halliday N."/>
            <person name="Camara M."/>
            <person name="Hurst G.D.D."/>
        </authorList>
    </citation>
    <scope>NUCLEOTIDE SEQUENCE [LARGE SCALE GENOMIC DNA]</scope>
    <source>
        <strain evidence="7 8">SyEd1</strain>
    </source>
</reference>
<evidence type="ECO:0000256" key="5">
    <source>
        <dbReference type="ARBA" id="ARBA00023143"/>
    </source>
</evidence>